<dbReference type="CDD" id="cd02209">
    <property type="entry name" value="cupin_XRE_C"/>
    <property type="match status" value="1"/>
</dbReference>
<dbReference type="InterPro" id="IPR011051">
    <property type="entry name" value="RmlC_Cupin_sf"/>
</dbReference>
<dbReference type="GO" id="GO:0005829">
    <property type="term" value="C:cytosol"/>
    <property type="evidence" value="ECO:0007669"/>
    <property type="project" value="TreeGrafter"/>
</dbReference>
<dbReference type="Gene3D" id="2.60.120.10">
    <property type="entry name" value="Jelly Rolls"/>
    <property type="match status" value="1"/>
</dbReference>
<comment type="caution">
    <text evidence="3">The sequence shown here is derived from an EMBL/GenBank/DDBJ whole genome shotgun (WGS) entry which is preliminary data.</text>
</comment>
<gene>
    <name evidence="3" type="ORF">HMPREF1535_01465</name>
</gene>
<dbReference type="EMBL" id="AQHV01000010">
    <property type="protein sequence ID" value="KKB56813.1"/>
    <property type="molecule type" value="Genomic_DNA"/>
</dbReference>
<dbReference type="GO" id="GO:0003677">
    <property type="term" value="F:DNA binding"/>
    <property type="evidence" value="ECO:0007669"/>
    <property type="project" value="UniProtKB-KW"/>
</dbReference>
<dbReference type="STRING" id="927665.HMPREF1535_01465"/>
<dbReference type="PROSITE" id="PS50943">
    <property type="entry name" value="HTH_CROC1"/>
    <property type="match status" value="1"/>
</dbReference>
<dbReference type="InterPro" id="IPR014710">
    <property type="entry name" value="RmlC-like_jellyroll"/>
</dbReference>
<keyword evidence="1" id="KW-0238">DNA-binding</keyword>
<dbReference type="HOGENOM" id="CLU_085376_3_2_10"/>
<dbReference type="InterPro" id="IPR050807">
    <property type="entry name" value="TransReg_Diox_bact_type"/>
</dbReference>
<evidence type="ECO:0000313" key="3">
    <source>
        <dbReference type="EMBL" id="KKB56813.1"/>
    </source>
</evidence>
<name>A0A0F5JGG4_9BACT</name>
<protein>
    <recommendedName>
        <fullName evidence="2">HTH cro/C1-type domain-containing protein</fullName>
    </recommendedName>
</protein>
<evidence type="ECO:0000256" key="1">
    <source>
        <dbReference type="ARBA" id="ARBA00023125"/>
    </source>
</evidence>
<dbReference type="SMART" id="SM00530">
    <property type="entry name" value="HTH_XRE"/>
    <property type="match status" value="1"/>
</dbReference>
<dbReference type="Pfam" id="PF01381">
    <property type="entry name" value="HTH_3"/>
    <property type="match status" value="1"/>
</dbReference>
<dbReference type="PANTHER" id="PTHR46797:SF19">
    <property type="entry name" value="BLL2473 PROTEIN"/>
    <property type="match status" value="1"/>
</dbReference>
<dbReference type="InterPro" id="IPR001387">
    <property type="entry name" value="Cro/C1-type_HTH"/>
</dbReference>
<dbReference type="Proteomes" id="UP000033047">
    <property type="component" value="Unassembled WGS sequence"/>
</dbReference>
<dbReference type="Gene3D" id="1.10.260.40">
    <property type="entry name" value="lambda repressor-like DNA-binding domains"/>
    <property type="match status" value="1"/>
</dbReference>
<sequence length="194" mass="21619">MGNNKIIGAKIKSIRESKQLTVEEVAERSGLSTEQIERIEGNVDFPSLAPLIKIARVLGVRLGTFLDDQSELGPVICRKKDSNDSNSIGFTNNSMENRKHMEYHSLSQDKSGRHMEPFLIDVSPSEDGVDFILSTHEGEEFIYVLEGVLEINYGKNTYILEEGDSIYYDSIVAHHVHAAAESTAKILGVVYTPY</sequence>
<dbReference type="SUPFAM" id="SSF51182">
    <property type="entry name" value="RmlC-like cupins"/>
    <property type="match status" value="1"/>
</dbReference>
<evidence type="ECO:0000313" key="4">
    <source>
        <dbReference type="Proteomes" id="UP000033047"/>
    </source>
</evidence>
<proteinExistence type="predicted"/>
<dbReference type="RefSeq" id="WP_009860738.1">
    <property type="nucleotide sequence ID" value="NZ_KQ033912.1"/>
</dbReference>
<dbReference type="GO" id="GO:0003700">
    <property type="term" value="F:DNA-binding transcription factor activity"/>
    <property type="evidence" value="ECO:0007669"/>
    <property type="project" value="TreeGrafter"/>
</dbReference>
<dbReference type="PATRIC" id="fig|927665.4.peg.1497"/>
<accession>A0A0F5JGG4</accession>
<dbReference type="PANTHER" id="PTHR46797">
    <property type="entry name" value="HTH-TYPE TRANSCRIPTIONAL REGULATOR"/>
    <property type="match status" value="1"/>
</dbReference>
<dbReference type="CDD" id="cd00093">
    <property type="entry name" value="HTH_XRE"/>
    <property type="match status" value="1"/>
</dbReference>
<evidence type="ECO:0000259" key="2">
    <source>
        <dbReference type="PROSITE" id="PS50943"/>
    </source>
</evidence>
<reference evidence="3 4" key="1">
    <citation type="submission" date="2013-04" db="EMBL/GenBank/DDBJ databases">
        <title>The Genome Sequence of Parabacteroides goldsteinii DSM 19448.</title>
        <authorList>
            <consortium name="The Broad Institute Genomics Platform"/>
            <person name="Earl A."/>
            <person name="Ward D."/>
            <person name="Feldgarden M."/>
            <person name="Gevers D."/>
            <person name="Martens E."/>
            <person name="Sakamoto M."/>
            <person name="Benno Y."/>
            <person name="Song Y."/>
            <person name="Liu C."/>
            <person name="Lee J."/>
            <person name="Bolanos M."/>
            <person name="Vaisanen M.L."/>
            <person name="Finegold S.M."/>
            <person name="Walker B."/>
            <person name="Young S."/>
            <person name="Zeng Q."/>
            <person name="Gargeya S."/>
            <person name="Fitzgerald M."/>
            <person name="Haas B."/>
            <person name="Abouelleil A."/>
            <person name="Allen A.W."/>
            <person name="Alvarado L."/>
            <person name="Arachchi H.M."/>
            <person name="Berlin A.M."/>
            <person name="Chapman S.B."/>
            <person name="Gainer-Dewar J."/>
            <person name="Goldberg J."/>
            <person name="Griggs A."/>
            <person name="Gujja S."/>
            <person name="Hansen M."/>
            <person name="Howarth C."/>
            <person name="Imamovic A."/>
            <person name="Ireland A."/>
            <person name="Larimer J."/>
            <person name="McCowan C."/>
            <person name="Murphy C."/>
            <person name="Pearson M."/>
            <person name="Poon T.W."/>
            <person name="Priest M."/>
            <person name="Roberts A."/>
            <person name="Saif S."/>
            <person name="Shea T."/>
            <person name="Sisk P."/>
            <person name="Sykes S."/>
            <person name="Wortman J."/>
            <person name="Nusbaum C."/>
            <person name="Birren B."/>
        </authorList>
    </citation>
    <scope>NUCLEOTIDE SEQUENCE [LARGE SCALE GENOMIC DNA]</scope>
    <source>
        <strain evidence="3 4">DSM 19448</strain>
    </source>
</reference>
<dbReference type="InterPro" id="IPR010982">
    <property type="entry name" value="Lambda_DNA-bd_dom_sf"/>
</dbReference>
<dbReference type="AlphaFoldDB" id="A0A0F5JGG4"/>
<feature type="domain" description="HTH cro/C1-type" evidence="2">
    <location>
        <begin position="11"/>
        <end position="65"/>
    </location>
</feature>
<organism evidence="3 4">
    <name type="scientific">Parabacteroides goldsteinii DSM 19448 = WAL 12034</name>
    <dbReference type="NCBI Taxonomy" id="927665"/>
    <lineage>
        <taxon>Bacteria</taxon>
        <taxon>Pseudomonadati</taxon>
        <taxon>Bacteroidota</taxon>
        <taxon>Bacteroidia</taxon>
        <taxon>Bacteroidales</taxon>
        <taxon>Tannerellaceae</taxon>
        <taxon>Parabacteroides</taxon>
    </lineage>
</organism>
<dbReference type="Pfam" id="PF07883">
    <property type="entry name" value="Cupin_2"/>
    <property type="match status" value="1"/>
</dbReference>
<dbReference type="GeneID" id="69982722"/>
<dbReference type="InterPro" id="IPR013096">
    <property type="entry name" value="Cupin_2"/>
</dbReference>
<dbReference type="SUPFAM" id="SSF47413">
    <property type="entry name" value="lambda repressor-like DNA-binding domains"/>
    <property type="match status" value="1"/>
</dbReference>